<reference evidence="1" key="1">
    <citation type="submission" date="2022-06" db="EMBL/GenBank/DDBJ databases">
        <authorList>
            <person name="Legras J.-L."/>
            <person name="Devillers H."/>
            <person name="Grondin C."/>
        </authorList>
    </citation>
    <scope>NUCLEOTIDE SEQUENCE</scope>
    <source>
        <strain evidence="1">CLIB 1444</strain>
    </source>
</reference>
<dbReference type="EMBL" id="CALSDN010000007">
    <property type="protein sequence ID" value="CAH6721948.1"/>
    <property type="molecule type" value="Genomic_DNA"/>
</dbReference>
<sequence length="332" mass="37933">MFGSSFVRSNGSTTSTPPSHFKDSARNAIYQQLPVVNNNLQTPSIRSAPSIQQHKHQSFKSSNSSVFSKRSARSAPSIYSSSTATIPEDSEPIGITIEQLVNDVQYHENFCKEQIEIRIHEGVMRPEEVEEEQYKISLGSDLNYQNPENLLDWNLNVTRCKLLLTQLPIISSIPDFSYLPNSLPLLVGDLSQKCHLILLQPYITDKELIHILYNSNIYEEHNLDNNFKKSVAEVSVKQSRLLQINSPTKNNPIISVDNQVGLEFKYKEIAIRNYLINLAAAATTAYEYKKQSDEMKRQLRITDKKAKISKEDKKLLWDRTRSDVFRRAGLEE</sequence>
<accession>A0ACA9YA61</accession>
<gene>
    <name evidence="1" type="ORF">CLIB1444_07S06062</name>
</gene>
<proteinExistence type="predicted"/>
<evidence type="ECO:0000313" key="1">
    <source>
        <dbReference type="EMBL" id="CAH6721948.1"/>
    </source>
</evidence>
<organism evidence="1 2">
    <name type="scientific">[Candida] jaroonii</name>
    <dbReference type="NCBI Taxonomy" id="467808"/>
    <lineage>
        <taxon>Eukaryota</taxon>
        <taxon>Fungi</taxon>
        <taxon>Dikarya</taxon>
        <taxon>Ascomycota</taxon>
        <taxon>Saccharomycotina</taxon>
        <taxon>Pichiomycetes</taxon>
        <taxon>Debaryomycetaceae</taxon>
        <taxon>Yamadazyma</taxon>
    </lineage>
</organism>
<evidence type="ECO:0000313" key="2">
    <source>
        <dbReference type="Proteomes" id="UP001152531"/>
    </source>
</evidence>
<keyword evidence="2" id="KW-1185">Reference proteome</keyword>
<protein>
    <submittedName>
        <fullName evidence="1">Uncharacterized protein</fullName>
    </submittedName>
</protein>
<dbReference type="Proteomes" id="UP001152531">
    <property type="component" value="Unassembled WGS sequence"/>
</dbReference>
<comment type="caution">
    <text evidence="1">The sequence shown here is derived from an EMBL/GenBank/DDBJ whole genome shotgun (WGS) entry which is preliminary data.</text>
</comment>
<name>A0ACA9YA61_9ASCO</name>